<comment type="caution">
    <text evidence="2">The sequence shown here is derived from an EMBL/GenBank/DDBJ whole genome shotgun (WGS) entry which is preliminary data.</text>
</comment>
<evidence type="ECO:0000256" key="1">
    <source>
        <dbReference type="SAM" id="Phobius"/>
    </source>
</evidence>
<evidence type="ECO:0000313" key="2">
    <source>
        <dbReference type="EMBL" id="TCS91224.1"/>
    </source>
</evidence>
<proteinExistence type="predicted"/>
<keyword evidence="3" id="KW-1185">Reference proteome</keyword>
<accession>A0A4V2UUJ8</accession>
<gene>
    <name evidence="2" type="ORF">EDD65_102156</name>
</gene>
<reference evidence="2 3" key="1">
    <citation type="submission" date="2019-03" db="EMBL/GenBank/DDBJ databases">
        <title>Genomic Encyclopedia of Type Strains, Phase IV (KMG-IV): sequencing the most valuable type-strain genomes for metagenomic binning, comparative biology and taxonomic classification.</title>
        <authorList>
            <person name="Goeker M."/>
        </authorList>
    </citation>
    <scope>NUCLEOTIDE SEQUENCE [LARGE SCALE GENOMIC DNA]</scope>
    <source>
        <strain evidence="2 3">DSM 26752</strain>
    </source>
</reference>
<sequence length="52" mass="6215">MKIKKNNIIIILIIILVLIGSILWYGELRTNREVPKRAKYVYNFKIRRDING</sequence>
<keyword evidence="1" id="KW-0472">Membrane</keyword>
<dbReference type="Proteomes" id="UP000294567">
    <property type="component" value="Unassembled WGS sequence"/>
</dbReference>
<organism evidence="2 3">
    <name type="scientific">Keratinibaculum paraultunense</name>
    <dbReference type="NCBI Taxonomy" id="1278232"/>
    <lineage>
        <taxon>Bacteria</taxon>
        <taxon>Bacillati</taxon>
        <taxon>Bacillota</taxon>
        <taxon>Tissierellia</taxon>
        <taxon>Tissierellales</taxon>
        <taxon>Tepidimicrobiaceae</taxon>
        <taxon>Keratinibaculum</taxon>
    </lineage>
</organism>
<dbReference type="AlphaFoldDB" id="A0A4V2UUJ8"/>
<protein>
    <submittedName>
        <fullName evidence="2">Uncharacterized protein</fullName>
    </submittedName>
</protein>
<keyword evidence="1" id="KW-0812">Transmembrane</keyword>
<keyword evidence="1" id="KW-1133">Transmembrane helix</keyword>
<dbReference type="RefSeq" id="WP_158279971.1">
    <property type="nucleotide sequence ID" value="NZ_CP068564.1"/>
</dbReference>
<name>A0A4V2UUJ8_9FIRM</name>
<feature type="transmembrane region" description="Helical" evidence="1">
    <location>
        <begin position="7"/>
        <end position="26"/>
    </location>
</feature>
<dbReference type="OrthoDB" id="9965794at2"/>
<evidence type="ECO:0000313" key="3">
    <source>
        <dbReference type="Proteomes" id="UP000294567"/>
    </source>
</evidence>
<dbReference type="EMBL" id="SMAE01000002">
    <property type="protein sequence ID" value="TCS91224.1"/>
    <property type="molecule type" value="Genomic_DNA"/>
</dbReference>